<name>A0A9P0MGG3_ACAOB</name>
<sequence>MFKLVVLCALVAVAVAKPGGVAHVAYSAYPVSVSSGVSHTYRKDVISQPVVVAPVHTVHAAPAVHAYHHTPVVAVAAPAVSHSYRKDVIHSSPVVSVHTVPVLVAAHGYHGNGHHEW</sequence>
<comment type="caution">
    <text evidence="2">The sequence shown here is derived from an EMBL/GenBank/DDBJ whole genome shotgun (WGS) entry which is preliminary data.</text>
</comment>
<dbReference type="InterPro" id="IPR054721">
    <property type="entry name" value="GEO12453p1-like"/>
</dbReference>
<dbReference type="AlphaFoldDB" id="A0A9P0MGG3"/>
<dbReference type="Pfam" id="PF22861">
    <property type="entry name" value="GEO12453p1-like"/>
    <property type="match status" value="1"/>
</dbReference>
<keyword evidence="3" id="KW-1185">Reference proteome</keyword>
<accession>A0A9P0MGG3</accession>
<organism evidence="2 3">
    <name type="scientific">Acanthoscelides obtectus</name>
    <name type="common">Bean weevil</name>
    <name type="synonym">Bruchus obtectus</name>
    <dbReference type="NCBI Taxonomy" id="200917"/>
    <lineage>
        <taxon>Eukaryota</taxon>
        <taxon>Metazoa</taxon>
        <taxon>Ecdysozoa</taxon>
        <taxon>Arthropoda</taxon>
        <taxon>Hexapoda</taxon>
        <taxon>Insecta</taxon>
        <taxon>Pterygota</taxon>
        <taxon>Neoptera</taxon>
        <taxon>Endopterygota</taxon>
        <taxon>Coleoptera</taxon>
        <taxon>Polyphaga</taxon>
        <taxon>Cucujiformia</taxon>
        <taxon>Chrysomeloidea</taxon>
        <taxon>Chrysomelidae</taxon>
        <taxon>Bruchinae</taxon>
        <taxon>Bruchini</taxon>
        <taxon>Acanthoscelides</taxon>
    </lineage>
</organism>
<proteinExistence type="predicted"/>
<gene>
    <name evidence="2" type="ORF">ACAOBT_LOCUS35060</name>
</gene>
<feature type="chain" id="PRO_5040121521" evidence="1">
    <location>
        <begin position="17"/>
        <end position="117"/>
    </location>
</feature>
<evidence type="ECO:0000313" key="3">
    <source>
        <dbReference type="Proteomes" id="UP001152888"/>
    </source>
</evidence>
<protein>
    <submittedName>
        <fullName evidence="2">Uncharacterized protein</fullName>
    </submittedName>
</protein>
<reference evidence="2" key="1">
    <citation type="submission" date="2022-03" db="EMBL/GenBank/DDBJ databases">
        <authorList>
            <person name="Sayadi A."/>
        </authorList>
    </citation>
    <scope>NUCLEOTIDE SEQUENCE</scope>
</reference>
<feature type="signal peptide" evidence="1">
    <location>
        <begin position="1"/>
        <end position="16"/>
    </location>
</feature>
<dbReference type="EMBL" id="CAKOFQ010008785">
    <property type="protein sequence ID" value="CAH2015954.1"/>
    <property type="molecule type" value="Genomic_DNA"/>
</dbReference>
<dbReference type="Proteomes" id="UP001152888">
    <property type="component" value="Unassembled WGS sequence"/>
</dbReference>
<evidence type="ECO:0000256" key="1">
    <source>
        <dbReference type="SAM" id="SignalP"/>
    </source>
</evidence>
<evidence type="ECO:0000313" key="2">
    <source>
        <dbReference type="EMBL" id="CAH2015954.1"/>
    </source>
</evidence>
<keyword evidence="1" id="KW-0732">Signal</keyword>